<evidence type="ECO:0000313" key="2">
    <source>
        <dbReference type="EMBL" id="KDO71417.1"/>
    </source>
</evidence>
<name>A0A067G791_CITSI</name>
<keyword evidence="3" id="KW-1185">Reference proteome</keyword>
<gene>
    <name evidence="2" type="ORF">CISIN_1g047601mg</name>
</gene>
<dbReference type="InterPro" id="IPR005174">
    <property type="entry name" value="KIB1-4_b-propeller"/>
</dbReference>
<accession>A0A067G791</accession>
<dbReference type="EMBL" id="KK784889">
    <property type="protein sequence ID" value="KDO71417.1"/>
    <property type="molecule type" value="Genomic_DNA"/>
</dbReference>
<dbReference type="Proteomes" id="UP000027120">
    <property type="component" value="Unassembled WGS sequence"/>
</dbReference>
<dbReference type="GO" id="GO:0016567">
    <property type="term" value="P:protein ubiquitination"/>
    <property type="evidence" value="ECO:0000318"/>
    <property type="project" value="GO_Central"/>
</dbReference>
<dbReference type="eggNOG" id="ENOG502S2KB">
    <property type="taxonomic scope" value="Eukaryota"/>
</dbReference>
<dbReference type="PANTHER" id="PTHR47123">
    <property type="entry name" value="F-BOX PROTEIN SKIP23"/>
    <property type="match status" value="1"/>
</dbReference>
<protein>
    <recommendedName>
        <fullName evidence="1">F-box domain-containing protein</fullName>
    </recommendedName>
</protein>
<reference evidence="2 3" key="1">
    <citation type="submission" date="2014-04" db="EMBL/GenBank/DDBJ databases">
        <authorList>
            <consortium name="International Citrus Genome Consortium"/>
            <person name="Gmitter F."/>
            <person name="Chen C."/>
            <person name="Farmerie W."/>
            <person name="Harkins T."/>
            <person name="Desany B."/>
            <person name="Mohiuddin M."/>
            <person name="Kodira C."/>
            <person name="Borodovsky M."/>
            <person name="Lomsadze A."/>
            <person name="Burns P."/>
            <person name="Jenkins J."/>
            <person name="Prochnik S."/>
            <person name="Shu S."/>
            <person name="Chapman J."/>
            <person name="Pitluck S."/>
            <person name="Schmutz J."/>
            <person name="Rokhsar D."/>
        </authorList>
    </citation>
    <scope>NUCLEOTIDE SEQUENCE</scope>
</reference>
<feature type="non-terminal residue" evidence="2">
    <location>
        <position position="1"/>
    </location>
</feature>
<dbReference type="PaxDb" id="2711-XP_006467178.1"/>
<feature type="domain" description="F-box" evidence="1">
    <location>
        <begin position="23"/>
        <end position="72"/>
    </location>
</feature>
<sequence length="418" mass="48239">LTDRLPTSNCRTTKVVVAMKKSKTKLCDLPDVLLSSIIEKLETQSNALRLRASCRKFQPLIPPLPKTLLERQSLNIPLPFASSSSSDNNHFHYSLIESKVFAIRPRSEDASESATTCWFIKVQESNSGQVRLMDPLSRFGFENASDKLKLPKCLNMLDYEVKELAQDFELEVVDKDENKVDETYFLIKKVVVSEDFEIMAMHDSGKVSVWRKGDINWTSIRLDLGNNCMENSFEDIIYYKKKFYVTNRRGVTLYVDCKTLTVMFAATPDPLRGLSDGLNYLVKSDKHLYLLVKCWIRMYLCRDNKPYLKLHPTRFQLLKLDEENNMWVDFDLISENRVFFVGEGCCFSVGIGVGEFAGTLKRNCVYFSDSAFANSDDAYPGWTSAVFDFDDYEVWRFSKFPSHSRIFWPPPAWIELQD</sequence>
<organism evidence="2 3">
    <name type="scientific">Citrus sinensis</name>
    <name type="common">Sweet orange</name>
    <name type="synonym">Citrus aurantium var. sinensis</name>
    <dbReference type="NCBI Taxonomy" id="2711"/>
    <lineage>
        <taxon>Eukaryota</taxon>
        <taxon>Viridiplantae</taxon>
        <taxon>Streptophyta</taxon>
        <taxon>Embryophyta</taxon>
        <taxon>Tracheophyta</taxon>
        <taxon>Spermatophyta</taxon>
        <taxon>Magnoliopsida</taxon>
        <taxon>eudicotyledons</taxon>
        <taxon>Gunneridae</taxon>
        <taxon>Pentapetalae</taxon>
        <taxon>rosids</taxon>
        <taxon>malvids</taxon>
        <taxon>Sapindales</taxon>
        <taxon>Rutaceae</taxon>
        <taxon>Aurantioideae</taxon>
        <taxon>Citrus</taxon>
    </lineage>
</organism>
<evidence type="ECO:0000259" key="1">
    <source>
        <dbReference type="PROSITE" id="PS50181"/>
    </source>
</evidence>
<proteinExistence type="predicted"/>
<dbReference type="AlphaFoldDB" id="A0A067G791"/>
<evidence type="ECO:0000313" key="3">
    <source>
        <dbReference type="Proteomes" id="UP000027120"/>
    </source>
</evidence>
<dbReference type="PROSITE" id="PS50181">
    <property type="entry name" value="FBOX"/>
    <property type="match status" value="1"/>
</dbReference>
<dbReference type="InterPro" id="IPR051304">
    <property type="entry name" value="SCF_F-box_domain"/>
</dbReference>
<dbReference type="PANTHER" id="PTHR47123:SF3">
    <property type="entry name" value="DUF295 DOMAIN-CONTAINING PROTEIN"/>
    <property type="match status" value="1"/>
</dbReference>
<dbReference type="InterPro" id="IPR001810">
    <property type="entry name" value="F-box_dom"/>
</dbReference>
<dbReference type="Pfam" id="PF03478">
    <property type="entry name" value="Beta-prop_KIB1-4"/>
    <property type="match status" value="1"/>
</dbReference>